<dbReference type="EMBL" id="JALZ01000044">
    <property type="protein sequence ID" value="ETX12933.1"/>
    <property type="molecule type" value="Genomic_DNA"/>
</dbReference>
<reference evidence="2 3" key="1">
    <citation type="submission" date="2014-01" db="EMBL/GenBank/DDBJ databases">
        <title>Roseivivax halodurans JCM 10272 Genome Sequencing.</title>
        <authorList>
            <person name="Lai Q."/>
            <person name="Li G."/>
            <person name="Shao Z."/>
        </authorList>
    </citation>
    <scope>NUCLEOTIDE SEQUENCE [LARGE SCALE GENOMIC DNA]</scope>
    <source>
        <strain evidence="2 3">JCM 10272</strain>
    </source>
</reference>
<dbReference type="PANTHER" id="PTHR36973:SF4">
    <property type="entry name" value="NODULATION PROTEIN"/>
    <property type="match status" value="1"/>
</dbReference>
<dbReference type="InterPro" id="IPR029063">
    <property type="entry name" value="SAM-dependent_MTases_sf"/>
</dbReference>
<dbReference type="Proteomes" id="UP000022447">
    <property type="component" value="Unassembled WGS sequence"/>
</dbReference>
<organism evidence="2 3">
    <name type="scientific">Roseivivax halodurans JCM 10272</name>
    <dbReference type="NCBI Taxonomy" id="1449350"/>
    <lineage>
        <taxon>Bacteria</taxon>
        <taxon>Pseudomonadati</taxon>
        <taxon>Pseudomonadota</taxon>
        <taxon>Alphaproteobacteria</taxon>
        <taxon>Rhodobacterales</taxon>
        <taxon>Roseobacteraceae</taxon>
        <taxon>Roseivivax</taxon>
    </lineage>
</organism>
<feature type="domain" description="Methyltransferase FkbM" evidence="1">
    <location>
        <begin position="27"/>
        <end position="193"/>
    </location>
</feature>
<comment type="caution">
    <text evidence="2">The sequence shown here is derived from an EMBL/GenBank/DDBJ whole genome shotgun (WGS) entry which is preliminary data.</text>
</comment>
<dbReference type="Gene3D" id="3.40.50.150">
    <property type="entry name" value="Vaccinia Virus protein VP39"/>
    <property type="match status" value="1"/>
</dbReference>
<dbReference type="GO" id="GO:0008171">
    <property type="term" value="F:O-methyltransferase activity"/>
    <property type="evidence" value="ECO:0007669"/>
    <property type="project" value="TreeGrafter"/>
</dbReference>
<sequence>MRYGMNFSRQPTLVQFLKSRKIDTVLDVGANTGQFARSLRLSGYAGRIVSFEPTSRVFGLLQSQASSDAGWSVRKEAVGDEAGSLEINIARASELSSLAPFSGRADMFGRATEVIGTESVTVVRLDDVLPELPGENFFLKLDIQGYEKRALEGARKTLKTLAGVQLELPIVHLYDGGWTFGEAINYMDESGFHISQISPTNYIIGDEASATEFDVVFRRSE</sequence>
<evidence type="ECO:0000313" key="3">
    <source>
        <dbReference type="Proteomes" id="UP000022447"/>
    </source>
</evidence>
<protein>
    <recommendedName>
        <fullName evidence="1">Methyltransferase FkbM domain-containing protein</fullName>
    </recommendedName>
</protein>
<proteinExistence type="predicted"/>
<dbReference type="AlphaFoldDB" id="X7ECV1"/>
<dbReference type="NCBIfam" id="TIGR01444">
    <property type="entry name" value="fkbM_fam"/>
    <property type="match status" value="1"/>
</dbReference>
<name>X7ECV1_9RHOB</name>
<accession>X7ECV1</accession>
<dbReference type="InterPro" id="IPR006342">
    <property type="entry name" value="FkbM_mtfrase"/>
</dbReference>
<evidence type="ECO:0000313" key="2">
    <source>
        <dbReference type="EMBL" id="ETX12933.1"/>
    </source>
</evidence>
<dbReference type="STRING" id="1449350.OCH239_15245"/>
<dbReference type="InterPro" id="IPR053188">
    <property type="entry name" value="FkbM_Methyltransferase"/>
</dbReference>
<dbReference type="eggNOG" id="COG2242">
    <property type="taxonomic scope" value="Bacteria"/>
</dbReference>
<evidence type="ECO:0000259" key="1">
    <source>
        <dbReference type="Pfam" id="PF05050"/>
    </source>
</evidence>
<keyword evidence="3" id="KW-1185">Reference proteome</keyword>
<dbReference type="Pfam" id="PF05050">
    <property type="entry name" value="Methyltransf_21"/>
    <property type="match status" value="1"/>
</dbReference>
<dbReference type="SUPFAM" id="SSF53335">
    <property type="entry name" value="S-adenosyl-L-methionine-dependent methyltransferases"/>
    <property type="match status" value="1"/>
</dbReference>
<gene>
    <name evidence="2" type="ORF">OCH239_15245</name>
</gene>
<dbReference type="PANTHER" id="PTHR36973">
    <property type="entry name" value="SLL1456 PROTEIN-RELATED"/>
    <property type="match status" value="1"/>
</dbReference>